<dbReference type="AlphaFoldDB" id="A1AY95"/>
<organism evidence="4 5">
    <name type="scientific">Paracoccus denitrificans (strain Pd 1222)</name>
    <dbReference type="NCBI Taxonomy" id="318586"/>
    <lineage>
        <taxon>Bacteria</taxon>
        <taxon>Pseudomonadati</taxon>
        <taxon>Pseudomonadota</taxon>
        <taxon>Alphaproteobacteria</taxon>
        <taxon>Rhodobacterales</taxon>
        <taxon>Paracoccaceae</taxon>
        <taxon>Paracoccus</taxon>
    </lineage>
</organism>
<dbReference type="EMBL" id="CP000489">
    <property type="protein sequence ID" value="ABL68239.1"/>
    <property type="molecule type" value="Genomic_DNA"/>
</dbReference>
<protein>
    <submittedName>
        <fullName evidence="4">GCN5-related N-acetyltransferase</fullName>
    </submittedName>
</protein>
<evidence type="ECO:0000313" key="5">
    <source>
        <dbReference type="Proteomes" id="UP000000361"/>
    </source>
</evidence>
<keyword evidence="2" id="KW-0012">Acyltransferase</keyword>
<evidence type="ECO:0000313" key="4">
    <source>
        <dbReference type="EMBL" id="ABL68239.1"/>
    </source>
</evidence>
<evidence type="ECO:0000259" key="3">
    <source>
        <dbReference type="PROSITE" id="PS51186"/>
    </source>
</evidence>
<dbReference type="PANTHER" id="PTHR43800:SF1">
    <property type="entry name" value="PEPTIDYL-LYSINE N-ACETYLTRANSFERASE YJAB"/>
    <property type="match status" value="1"/>
</dbReference>
<dbReference type="PROSITE" id="PS51186">
    <property type="entry name" value="GNAT"/>
    <property type="match status" value="1"/>
</dbReference>
<evidence type="ECO:0000256" key="1">
    <source>
        <dbReference type="ARBA" id="ARBA00022679"/>
    </source>
</evidence>
<gene>
    <name evidence="4" type="ordered locus">Pden_0122</name>
</gene>
<dbReference type="EnsemblBacteria" id="ABL68239">
    <property type="protein sequence ID" value="ABL68239"/>
    <property type="gene ID" value="Pden_0122"/>
</dbReference>
<dbReference type="GO" id="GO:0016747">
    <property type="term" value="F:acyltransferase activity, transferring groups other than amino-acyl groups"/>
    <property type="evidence" value="ECO:0007669"/>
    <property type="project" value="InterPro"/>
</dbReference>
<dbReference type="eggNOG" id="COG0456">
    <property type="taxonomic scope" value="Bacteria"/>
</dbReference>
<dbReference type="Pfam" id="PF13673">
    <property type="entry name" value="Acetyltransf_10"/>
    <property type="match status" value="1"/>
</dbReference>
<feature type="domain" description="N-acetyltransferase" evidence="3">
    <location>
        <begin position="2"/>
        <end position="148"/>
    </location>
</feature>
<name>A1AY95_PARDP</name>
<keyword evidence="5" id="KW-1185">Reference proteome</keyword>
<dbReference type="Proteomes" id="UP000000361">
    <property type="component" value="Chromosome 1"/>
</dbReference>
<evidence type="ECO:0000256" key="2">
    <source>
        <dbReference type="ARBA" id="ARBA00023315"/>
    </source>
</evidence>
<dbReference type="KEGG" id="pde:Pden_0122"/>
<reference evidence="5" key="1">
    <citation type="submission" date="2006-12" db="EMBL/GenBank/DDBJ databases">
        <title>Complete sequence of chromosome 1 of Paracoccus denitrificans PD1222.</title>
        <authorList>
            <person name="Copeland A."/>
            <person name="Lucas S."/>
            <person name="Lapidus A."/>
            <person name="Barry K."/>
            <person name="Detter J.C."/>
            <person name="Glavina del Rio T."/>
            <person name="Hammon N."/>
            <person name="Israni S."/>
            <person name="Dalin E."/>
            <person name="Tice H."/>
            <person name="Pitluck S."/>
            <person name="Munk A.C."/>
            <person name="Brettin T."/>
            <person name="Bruce D."/>
            <person name="Han C."/>
            <person name="Tapia R."/>
            <person name="Gilna P."/>
            <person name="Schmutz J."/>
            <person name="Larimer F."/>
            <person name="Land M."/>
            <person name="Hauser L."/>
            <person name="Kyrpides N."/>
            <person name="Lykidis A."/>
            <person name="Spiro S."/>
            <person name="Richardson D.J."/>
            <person name="Moir J.W.B."/>
            <person name="Ferguson S.J."/>
            <person name="van Spanning R.J.M."/>
            <person name="Richardson P."/>
        </authorList>
    </citation>
    <scope>NUCLEOTIDE SEQUENCE [LARGE SCALE GENOMIC DNA]</scope>
    <source>
        <strain evidence="5">Pd 1222</strain>
    </source>
</reference>
<dbReference type="SUPFAM" id="SSF55729">
    <property type="entry name" value="Acyl-CoA N-acyltransferases (Nat)"/>
    <property type="match status" value="1"/>
</dbReference>
<accession>A1AY95</accession>
<dbReference type="InterPro" id="IPR000182">
    <property type="entry name" value="GNAT_dom"/>
</dbReference>
<dbReference type="InterPro" id="IPR016181">
    <property type="entry name" value="Acyl_CoA_acyltransferase"/>
</dbReference>
<keyword evidence="1 4" id="KW-0808">Transferase</keyword>
<dbReference type="NCBIfam" id="NF007807">
    <property type="entry name" value="PRK10514.1"/>
    <property type="match status" value="1"/>
</dbReference>
<dbReference type="CDD" id="cd04301">
    <property type="entry name" value="NAT_SF"/>
    <property type="match status" value="1"/>
</dbReference>
<dbReference type="HOGENOM" id="CLU_013985_21_0_5"/>
<dbReference type="STRING" id="318586.Pden_0122"/>
<dbReference type="Gene3D" id="3.40.630.30">
    <property type="match status" value="1"/>
</dbReference>
<dbReference type="OrthoDB" id="9804153at2"/>
<dbReference type="PANTHER" id="PTHR43800">
    <property type="entry name" value="PEPTIDYL-LYSINE N-ACETYLTRANSFERASE YJAB"/>
    <property type="match status" value="1"/>
</dbReference>
<sequence length="153" mass="17370">MFEIRTSTGQDTARVMDIWRRAVDATHDFLAPHDRAAIEDELSIFLPQVHLSLAVDHTDNPLGFMFLHEGHLEALFIDPDHHGRGMGTALIRAALADHPDLTTDVNEQNPKALGFYERIGFERTGRSPCDGQGRPYPLIHLRYRPPAWRQIIP</sequence>
<dbReference type="RefSeq" id="WP_011746472.1">
    <property type="nucleotide sequence ID" value="NC_008686.1"/>
</dbReference>
<dbReference type="GeneID" id="93451353"/>
<proteinExistence type="predicted"/>